<feature type="region of interest" description="Disordered" evidence="1">
    <location>
        <begin position="313"/>
        <end position="352"/>
    </location>
</feature>
<dbReference type="EMBL" id="BTCM01000009">
    <property type="protein sequence ID" value="GMK60016.1"/>
    <property type="molecule type" value="Genomic_DNA"/>
</dbReference>
<organism evidence="3 4">
    <name type="scientific">Cutaneotrichosporon spelunceum</name>
    <dbReference type="NCBI Taxonomy" id="1672016"/>
    <lineage>
        <taxon>Eukaryota</taxon>
        <taxon>Fungi</taxon>
        <taxon>Dikarya</taxon>
        <taxon>Basidiomycota</taxon>
        <taxon>Agaricomycotina</taxon>
        <taxon>Tremellomycetes</taxon>
        <taxon>Trichosporonales</taxon>
        <taxon>Trichosporonaceae</taxon>
        <taxon>Cutaneotrichosporon</taxon>
    </lineage>
</organism>
<feature type="domain" description="Sld7 C-terminal" evidence="2">
    <location>
        <begin position="357"/>
        <end position="422"/>
    </location>
</feature>
<evidence type="ECO:0000259" key="2">
    <source>
        <dbReference type="Pfam" id="PF18596"/>
    </source>
</evidence>
<name>A0AAD3U0E9_9TREE</name>
<evidence type="ECO:0000256" key="1">
    <source>
        <dbReference type="SAM" id="MobiDB-lite"/>
    </source>
</evidence>
<reference evidence="3" key="1">
    <citation type="journal article" date="2023" name="BMC Genomics">
        <title>Chromosome-level genome assemblies of Cutaneotrichosporon spp. (Trichosporonales, Basidiomycota) reveal imbalanced evolution between nucleotide sequences and chromosome synteny.</title>
        <authorList>
            <person name="Kobayashi Y."/>
            <person name="Kayamori A."/>
            <person name="Aoki K."/>
            <person name="Shiwa Y."/>
            <person name="Matsutani M."/>
            <person name="Fujita N."/>
            <person name="Sugita T."/>
            <person name="Iwasaki W."/>
            <person name="Tanaka N."/>
            <person name="Takashima M."/>
        </authorList>
    </citation>
    <scope>NUCLEOTIDE SEQUENCE</scope>
    <source>
        <strain evidence="3">HIS016</strain>
    </source>
</reference>
<dbReference type="AlphaFoldDB" id="A0AAD3U0E9"/>
<proteinExistence type="predicted"/>
<feature type="compositionally biased region" description="Basic and acidic residues" evidence="1">
    <location>
        <begin position="338"/>
        <end position="352"/>
    </location>
</feature>
<gene>
    <name evidence="3" type="ORF">CspeluHIS016_0902330</name>
</gene>
<feature type="region of interest" description="Disordered" evidence="1">
    <location>
        <begin position="267"/>
        <end position="292"/>
    </location>
</feature>
<dbReference type="Pfam" id="PF18596">
    <property type="entry name" value="Sld7_C"/>
    <property type="match status" value="1"/>
</dbReference>
<feature type="compositionally biased region" description="Basic and acidic residues" evidence="1">
    <location>
        <begin position="428"/>
        <end position="437"/>
    </location>
</feature>
<comment type="caution">
    <text evidence="3">The sequence shown here is derived from an EMBL/GenBank/DDBJ whole genome shotgun (WGS) entry which is preliminary data.</text>
</comment>
<sequence>MPPLSPTRRCDPPSFTSMSSNPFIRPSPSPSKFNPFARVTESTSFSRKVLLPSTASPKKAPAKSQWRMLWRGGFEIGPDGWRLDGVTFFALLTFPSTPTPSSNPFAPPTPEPSDRALPTDADLCLSLESLRGRKYLAVRGTTELADDDVLDGEEAGVQMSTGSPLLAAFLTGTLCRETKLSPSGRTHTALVVGLGEGEDANVLIYGQRIPETEALKLCVGRRKPPPLPVKVRPGEPLPRAPPVIEAPRRGLQLHKRAISRANSMQTYAPPPVLRAPSLPISGRLGEKRSRIDDDARRRAGLVIPEREEDVFGGISRAPSLRPEDTSLAPSMAPSTSAADDRPSKRARAPDSRHVVDNKGCIRKVAMYVLEERGYPRDGEVHKDVWPITYKGAYFAFRDRLDGVPLDKAEVRDIVGRHLDMYLPSTEPKISHSRRDSTATDMSEDGSASLPFGPLRTPT</sequence>
<protein>
    <recommendedName>
        <fullName evidence="2">Sld7 C-terminal domain-containing protein</fullName>
    </recommendedName>
</protein>
<keyword evidence="4" id="KW-1185">Reference proteome</keyword>
<reference evidence="3" key="2">
    <citation type="submission" date="2023-06" db="EMBL/GenBank/DDBJ databases">
        <authorList>
            <person name="Kobayashi Y."/>
            <person name="Kayamori A."/>
            <person name="Aoki K."/>
            <person name="Shiwa Y."/>
            <person name="Fujita N."/>
            <person name="Sugita T."/>
            <person name="Iwasaki W."/>
            <person name="Tanaka N."/>
            <person name="Takashima M."/>
        </authorList>
    </citation>
    <scope>NUCLEOTIDE SEQUENCE</scope>
    <source>
        <strain evidence="3">HIS016</strain>
    </source>
</reference>
<accession>A0AAD3U0E9</accession>
<dbReference type="Proteomes" id="UP001222932">
    <property type="component" value="Unassembled WGS sequence"/>
</dbReference>
<dbReference type="InterPro" id="IPR041260">
    <property type="entry name" value="Sld7_C"/>
</dbReference>
<evidence type="ECO:0000313" key="4">
    <source>
        <dbReference type="Proteomes" id="UP001222932"/>
    </source>
</evidence>
<feature type="region of interest" description="Disordered" evidence="1">
    <location>
        <begin position="425"/>
        <end position="458"/>
    </location>
</feature>
<feature type="region of interest" description="Disordered" evidence="1">
    <location>
        <begin position="1"/>
        <end position="35"/>
    </location>
</feature>
<evidence type="ECO:0000313" key="3">
    <source>
        <dbReference type="EMBL" id="GMK60016.1"/>
    </source>
</evidence>